<evidence type="ECO:0000313" key="4">
    <source>
        <dbReference type="Proteomes" id="UP001530315"/>
    </source>
</evidence>
<dbReference type="Proteomes" id="UP001530315">
    <property type="component" value="Unassembled WGS sequence"/>
</dbReference>
<evidence type="ECO:0000256" key="1">
    <source>
        <dbReference type="SAM" id="MobiDB-lite"/>
    </source>
</evidence>
<proteinExistence type="predicted"/>
<feature type="signal peptide" evidence="2">
    <location>
        <begin position="1"/>
        <end position="26"/>
    </location>
</feature>
<gene>
    <name evidence="3" type="ORF">ACHAW5_008392</name>
</gene>
<dbReference type="EMBL" id="JALLAZ020001620">
    <property type="protein sequence ID" value="KAL3770782.1"/>
    <property type="molecule type" value="Genomic_DNA"/>
</dbReference>
<protein>
    <submittedName>
        <fullName evidence="3">Uncharacterized protein</fullName>
    </submittedName>
</protein>
<keyword evidence="2" id="KW-0732">Signal</keyword>
<evidence type="ECO:0000313" key="3">
    <source>
        <dbReference type="EMBL" id="KAL3770782.1"/>
    </source>
</evidence>
<dbReference type="AlphaFoldDB" id="A0ABD3N8A1"/>
<name>A0ABD3N8A1_9STRA</name>
<evidence type="ECO:0000256" key="2">
    <source>
        <dbReference type="SAM" id="SignalP"/>
    </source>
</evidence>
<keyword evidence="4" id="KW-1185">Reference proteome</keyword>
<comment type="caution">
    <text evidence="3">The sequence shown here is derived from an EMBL/GenBank/DDBJ whole genome shotgun (WGS) entry which is preliminary data.</text>
</comment>
<accession>A0ABD3N8A1</accession>
<reference evidence="3 4" key="1">
    <citation type="submission" date="2024-10" db="EMBL/GenBank/DDBJ databases">
        <title>Updated reference genomes for cyclostephanoid diatoms.</title>
        <authorList>
            <person name="Roberts W.R."/>
            <person name="Alverson A.J."/>
        </authorList>
    </citation>
    <scope>NUCLEOTIDE SEQUENCE [LARGE SCALE GENOMIC DNA]</scope>
    <source>
        <strain evidence="3 4">AJA276-08</strain>
    </source>
</reference>
<feature type="chain" id="PRO_5044837718" evidence="2">
    <location>
        <begin position="27"/>
        <end position="349"/>
    </location>
</feature>
<feature type="region of interest" description="Disordered" evidence="1">
    <location>
        <begin position="129"/>
        <end position="151"/>
    </location>
</feature>
<organism evidence="3 4">
    <name type="scientific">Stephanodiscus triporus</name>
    <dbReference type="NCBI Taxonomy" id="2934178"/>
    <lineage>
        <taxon>Eukaryota</taxon>
        <taxon>Sar</taxon>
        <taxon>Stramenopiles</taxon>
        <taxon>Ochrophyta</taxon>
        <taxon>Bacillariophyta</taxon>
        <taxon>Coscinodiscophyceae</taxon>
        <taxon>Thalassiosirophycidae</taxon>
        <taxon>Stephanodiscales</taxon>
        <taxon>Stephanodiscaceae</taxon>
        <taxon>Stephanodiscus</taxon>
    </lineage>
</organism>
<feature type="compositionally biased region" description="Low complexity" evidence="1">
    <location>
        <begin position="137"/>
        <end position="150"/>
    </location>
</feature>
<sequence>MRNAAFRSMTAIVVASIATVGRTASAAPSYSTWTTTTASGSGSGSSGLLRPSSSSSSFVVLAMPRGGASSSDYYDARVDAAKKRAIEGAYVKIEEARRRIVDECTPVTNFGSKADEIYTTAIEEYARSVAEEGGGSSSSSSPSSSSSSSSYERGLRELEAALDAPLEVLYLRQLALHRDAALASYRSSSSRTTSDGSDYESMLIADAAFVRLAESSTPRRTSTTSFTYENERDSLRSAMNDVASISRKLIDVQVKSSSQQGTAMQFLQQQQQMIQQLQQQLYGQNSPWNVGVAYRIPDTNFNLQGSYQSGRANFQLSCVPDEYAPMLGPNGFTNGVGPGNLGLSLNLSI</sequence>